<dbReference type="PANTHER" id="PTHR30469">
    <property type="entry name" value="MULTIDRUG RESISTANCE PROTEIN MDTA"/>
    <property type="match status" value="1"/>
</dbReference>
<evidence type="ECO:0000256" key="2">
    <source>
        <dbReference type="ARBA" id="ARBA00009477"/>
    </source>
</evidence>
<evidence type="ECO:0000259" key="7">
    <source>
        <dbReference type="Pfam" id="PF25876"/>
    </source>
</evidence>
<comment type="caution">
    <text evidence="11">The sequence shown here is derived from an EMBL/GenBank/DDBJ whole genome shotgun (WGS) entry which is preliminary data.</text>
</comment>
<keyword evidence="4" id="KW-0997">Cell inner membrane</keyword>
<dbReference type="GO" id="GO:0015562">
    <property type="term" value="F:efflux transmembrane transporter activity"/>
    <property type="evidence" value="ECO:0007669"/>
    <property type="project" value="TreeGrafter"/>
</dbReference>
<dbReference type="NCBIfam" id="TIGR01730">
    <property type="entry name" value="RND_mfp"/>
    <property type="match status" value="1"/>
</dbReference>
<dbReference type="Gene3D" id="1.10.287.470">
    <property type="entry name" value="Helix hairpin bin"/>
    <property type="match status" value="1"/>
</dbReference>
<dbReference type="Pfam" id="PF25989">
    <property type="entry name" value="YknX_C"/>
    <property type="match status" value="1"/>
</dbReference>
<evidence type="ECO:0000313" key="12">
    <source>
        <dbReference type="Proteomes" id="UP000297535"/>
    </source>
</evidence>
<dbReference type="InterPro" id="IPR058637">
    <property type="entry name" value="YknX-like_C"/>
</dbReference>
<comment type="similarity">
    <text evidence="2">Belongs to the membrane fusion protein (MFP) (TC 8.A.1) family.</text>
</comment>
<comment type="subcellular location">
    <subcellularLocation>
        <location evidence="1">Cell membrane</location>
    </subcellularLocation>
</comment>
<dbReference type="AlphaFoldDB" id="A0A4Z0NRX6"/>
<dbReference type="Gene3D" id="2.40.30.170">
    <property type="match status" value="1"/>
</dbReference>
<dbReference type="Proteomes" id="UP000297535">
    <property type="component" value="Unassembled WGS sequence"/>
</dbReference>
<evidence type="ECO:0000259" key="9">
    <source>
        <dbReference type="Pfam" id="PF25944"/>
    </source>
</evidence>
<keyword evidence="5" id="KW-0472">Membrane</keyword>
<dbReference type="InterPro" id="IPR058624">
    <property type="entry name" value="MdtA-like_HH"/>
</dbReference>
<dbReference type="EMBL" id="SRLB01000007">
    <property type="protein sequence ID" value="TGD99873.1"/>
    <property type="molecule type" value="Genomic_DNA"/>
</dbReference>
<feature type="region of interest" description="Disordered" evidence="6">
    <location>
        <begin position="1"/>
        <end position="20"/>
    </location>
</feature>
<feature type="domain" description="Multidrug resistance protein MdtA-like barrel-sandwich hybrid" evidence="8">
    <location>
        <begin position="46"/>
        <end position="187"/>
    </location>
</feature>
<evidence type="ECO:0000256" key="1">
    <source>
        <dbReference type="ARBA" id="ARBA00004236"/>
    </source>
</evidence>
<dbReference type="InterPro" id="IPR006143">
    <property type="entry name" value="RND_pump_MFP"/>
</dbReference>
<dbReference type="OrthoDB" id="9783047at2"/>
<proteinExistence type="inferred from homology"/>
<evidence type="ECO:0000259" key="10">
    <source>
        <dbReference type="Pfam" id="PF25989"/>
    </source>
</evidence>
<name>A0A4Z0NRX6_9HYPH</name>
<feature type="domain" description="Multidrug resistance protein MdtA-like beta-barrel" evidence="9">
    <location>
        <begin position="192"/>
        <end position="272"/>
    </location>
</feature>
<gene>
    <name evidence="11" type="ORF">EU555_10725</name>
</gene>
<dbReference type="Pfam" id="PF25917">
    <property type="entry name" value="BSH_RND"/>
    <property type="match status" value="1"/>
</dbReference>
<dbReference type="Gene3D" id="2.40.420.20">
    <property type="match status" value="1"/>
</dbReference>
<evidence type="ECO:0000259" key="8">
    <source>
        <dbReference type="Pfam" id="PF25917"/>
    </source>
</evidence>
<dbReference type="Pfam" id="PF25876">
    <property type="entry name" value="HH_MFP_RND"/>
    <property type="match status" value="1"/>
</dbReference>
<dbReference type="InterPro" id="IPR058625">
    <property type="entry name" value="MdtA-like_BSH"/>
</dbReference>
<dbReference type="InterPro" id="IPR058626">
    <property type="entry name" value="MdtA-like_b-barrel"/>
</dbReference>
<dbReference type="SUPFAM" id="SSF111369">
    <property type="entry name" value="HlyD-like secretion proteins"/>
    <property type="match status" value="1"/>
</dbReference>
<dbReference type="PANTHER" id="PTHR30469:SF12">
    <property type="entry name" value="MULTIDRUG RESISTANCE PROTEIN MDTA"/>
    <property type="match status" value="1"/>
</dbReference>
<evidence type="ECO:0000256" key="6">
    <source>
        <dbReference type="SAM" id="MobiDB-lite"/>
    </source>
</evidence>
<accession>A0A4Z0NRX6</accession>
<protein>
    <submittedName>
        <fullName evidence="11">Efflux RND transporter periplasmic adaptor subunit</fullName>
    </submittedName>
</protein>
<evidence type="ECO:0000256" key="3">
    <source>
        <dbReference type="ARBA" id="ARBA00022475"/>
    </source>
</evidence>
<sequence>MRHRENAAPEKPAAPPPPVPVVTATVKQEDVPIILKGIGTVQALNRAAIRSQVTGYLESVAFTEGQSVRRGDVLARIDPRIYQARLGTAQAQLGRDQALLTNRQTNLQRNEPLLQRGYATEQSVTGEKAQIAQSENAVRGDQAAIDYAKTELDFATLRAPFDGVTGIRLIDIGNVVQPSDPGGVVVLTQVQPISVIFTLPTDEIPQVQAALGRGPVPTAVYDQAGTRKLDTGSLLLIDNEAQPKSGTVRLKANFPNAERQLWPGAFANVEITTSIVKGALTVPTDAVQQNDKGPFVFVVGDDHAAAIRPVQVGQRVRGVALISEGLKAGEMVVVQGQYNLVPGTAVVAAGPDQVPDTTTASAGMLP</sequence>
<evidence type="ECO:0000313" key="11">
    <source>
        <dbReference type="EMBL" id="TGD99873.1"/>
    </source>
</evidence>
<reference evidence="11 12" key="1">
    <citation type="submission" date="2019-04" db="EMBL/GenBank/DDBJ databases">
        <authorList>
            <person name="Feng G."/>
            <person name="Zhu H."/>
        </authorList>
    </citation>
    <scope>NUCLEOTIDE SEQUENCE [LARGE SCALE GENOMIC DNA]</scope>
    <source>
        <strain evidence="11 12">6HR-1</strain>
    </source>
</reference>
<dbReference type="Pfam" id="PF25944">
    <property type="entry name" value="Beta-barrel_RND"/>
    <property type="match status" value="1"/>
</dbReference>
<dbReference type="Gene3D" id="2.40.50.100">
    <property type="match status" value="1"/>
</dbReference>
<keyword evidence="3" id="KW-1003">Cell membrane</keyword>
<feature type="domain" description="YknX-like C-terminal permuted SH3-like" evidence="10">
    <location>
        <begin position="279"/>
        <end position="346"/>
    </location>
</feature>
<feature type="domain" description="Multidrug resistance protein MdtA-like alpha-helical hairpin" evidence="7">
    <location>
        <begin position="88"/>
        <end position="154"/>
    </location>
</feature>
<dbReference type="GO" id="GO:1990281">
    <property type="term" value="C:efflux pump complex"/>
    <property type="evidence" value="ECO:0007669"/>
    <property type="project" value="TreeGrafter"/>
</dbReference>
<keyword evidence="12" id="KW-1185">Reference proteome</keyword>
<evidence type="ECO:0000256" key="4">
    <source>
        <dbReference type="ARBA" id="ARBA00022519"/>
    </source>
</evidence>
<organism evidence="11 12">
    <name type="scientific">Methylobacterium nonmethylotrophicum</name>
    <dbReference type="NCBI Taxonomy" id="1141884"/>
    <lineage>
        <taxon>Bacteria</taxon>
        <taxon>Pseudomonadati</taxon>
        <taxon>Pseudomonadota</taxon>
        <taxon>Alphaproteobacteria</taxon>
        <taxon>Hyphomicrobiales</taxon>
        <taxon>Methylobacteriaceae</taxon>
        <taxon>Methylobacterium</taxon>
    </lineage>
</organism>
<evidence type="ECO:0000256" key="5">
    <source>
        <dbReference type="ARBA" id="ARBA00023136"/>
    </source>
</evidence>